<feature type="coiled-coil region" evidence="11">
    <location>
        <begin position="27"/>
        <end position="54"/>
    </location>
</feature>
<evidence type="ECO:0000313" key="13">
    <source>
        <dbReference type="Proteomes" id="UP000449710"/>
    </source>
</evidence>
<keyword evidence="13" id="KW-1185">Reference proteome</keyword>
<comment type="subcellular location">
    <subcellularLocation>
        <location evidence="1">Cell membrane</location>
        <topology evidence="1">Peripheral membrane protein</topology>
        <orientation evidence="1">Cytoplasmic side</orientation>
    </subcellularLocation>
</comment>
<evidence type="ECO:0000256" key="5">
    <source>
        <dbReference type="ARBA" id="ARBA00022475"/>
    </source>
</evidence>
<sequence length="147" mass="17960">MEKSFSYRFENILDIKEKLENERKSELGKAVQRLEAAEKALREWIERKKQAKDDWNKQARSVQKVRFFQQSGHNFEYFDKMIQRETRQVEERKKEVAEARKKLLNAKKDTKIFEKLKEKDYESHRLTEQRKENELIDQIVTHKSSRK</sequence>
<evidence type="ECO:0000256" key="6">
    <source>
        <dbReference type="ARBA" id="ARBA00022500"/>
    </source>
</evidence>
<keyword evidence="10" id="KW-1006">Bacterial flagellum protein export</keyword>
<dbReference type="GO" id="GO:0005886">
    <property type="term" value="C:plasma membrane"/>
    <property type="evidence" value="ECO:0007669"/>
    <property type="project" value="UniProtKB-SubCell"/>
</dbReference>
<keyword evidence="5" id="KW-1003">Cell membrane</keyword>
<keyword evidence="11" id="KW-0175">Coiled coil</keyword>
<keyword evidence="12" id="KW-0966">Cell projection</keyword>
<proteinExistence type="inferred from homology"/>
<accession>A0AA44BEH7</accession>
<dbReference type="Gene3D" id="1.10.287.1700">
    <property type="match status" value="1"/>
</dbReference>
<name>A0AA44BEH7_9CLOT</name>
<protein>
    <recommendedName>
        <fullName evidence="3">Flagellar FliJ protein</fullName>
    </recommendedName>
</protein>
<keyword evidence="4" id="KW-0813">Transport</keyword>
<keyword evidence="12" id="KW-0969">Cilium</keyword>
<organism evidence="12 13">
    <name type="scientific">Isachenkonia alkalipeptolytica</name>
    <dbReference type="NCBI Taxonomy" id="2565777"/>
    <lineage>
        <taxon>Bacteria</taxon>
        <taxon>Bacillati</taxon>
        <taxon>Bacillota</taxon>
        <taxon>Clostridia</taxon>
        <taxon>Eubacteriales</taxon>
        <taxon>Clostridiaceae</taxon>
        <taxon>Isachenkonia</taxon>
    </lineage>
</organism>
<comment type="caution">
    <text evidence="12">The sequence shown here is derived from an EMBL/GenBank/DDBJ whole genome shotgun (WGS) entry which is preliminary data.</text>
</comment>
<evidence type="ECO:0000256" key="4">
    <source>
        <dbReference type="ARBA" id="ARBA00022448"/>
    </source>
</evidence>
<dbReference type="GO" id="GO:0044781">
    <property type="term" value="P:bacterial-type flagellum organization"/>
    <property type="evidence" value="ECO:0007669"/>
    <property type="project" value="UniProtKB-KW"/>
</dbReference>
<dbReference type="GO" id="GO:0015031">
    <property type="term" value="P:protein transport"/>
    <property type="evidence" value="ECO:0007669"/>
    <property type="project" value="UniProtKB-KW"/>
</dbReference>
<evidence type="ECO:0000256" key="2">
    <source>
        <dbReference type="ARBA" id="ARBA00010004"/>
    </source>
</evidence>
<evidence type="ECO:0000256" key="7">
    <source>
        <dbReference type="ARBA" id="ARBA00022795"/>
    </source>
</evidence>
<dbReference type="Pfam" id="PF02050">
    <property type="entry name" value="FliJ"/>
    <property type="match status" value="1"/>
</dbReference>
<comment type="similarity">
    <text evidence="2">Belongs to the FliJ family.</text>
</comment>
<keyword evidence="7" id="KW-1005">Bacterial flagellum biogenesis</keyword>
<evidence type="ECO:0000256" key="1">
    <source>
        <dbReference type="ARBA" id="ARBA00004413"/>
    </source>
</evidence>
<dbReference type="EMBL" id="SUMG01000003">
    <property type="protein sequence ID" value="NBG87566.1"/>
    <property type="molecule type" value="Genomic_DNA"/>
</dbReference>
<gene>
    <name evidence="12" type="primary">fliJ</name>
    <name evidence="12" type="ORF">ISALK_03545</name>
</gene>
<evidence type="ECO:0000256" key="8">
    <source>
        <dbReference type="ARBA" id="ARBA00022927"/>
    </source>
</evidence>
<evidence type="ECO:0000256" key="3">
    <source>
        <dbReference type="ARBA" id="ARBA00020392"/>
    </source>
</evidence>
<reference evidence="12 13" key="1">
    <citation type="submission" date="2019-04" db="EMBL/GenBank/DDBJ databases">
        <title>Isachenkonia alkalipeptolytica gen. nov. sp. nov. a new anaerobic, alkiliphilic organothrophic bacterium capable to reduce synthesized ferrihydrite isolated from a soda lake.</title>
        <authorList>
            <person name="Toshchakov S.V."/>
            <person name="Zavarzina D.G."/>
            <person name="Zhilina T.N."/>
            <person name="Kostrikina N.A."/>
            <person name="Kublanov I.V."/>
        </authorList>
    </citation>
    <scope>NUCLEOTIDE SEQUENCE [LARGE SCALE GENOMIC DNA]</scope>
    <source>
        <strain evidence="12 13">Z-1701</strain>
    </source>
</reference>
<evidence type="ECO:0000256" key="11">
    <source>
        <dbReference type="SAM" id="Coils"/>
    </source>
</evidence>
<dbReference type="GO" id="GO:0006935">
    <property type="term" value="P:chemotaxis"/>
    <property type="evidence" value="ECO:0007669"/>
    <property type="project" value="UniProtKB-KW"/>
</dbReference>
<dbReference type="InterPro" id="IPR053716">
    <property type="entry name" value="Flag_assembly_chemotaxis_eff"/>
</dbReference>
<dbReference type="RefSeq" id="WP_160719104.1">
    <property type="nucleotide sequence ID" value="NZ_SUMG01000003.1"/>
</dbReference>
<evidence type="ECO:0000313" key="12">
    <source>
        <dbReference type="EMBL" id="NBG87566.1"/>
    </source>
</evidence>
<dbReference type="AlphaFoldDB" id="A0AA44BEH7"/>
<dbReference type="NCBIfam" id="TIGR02473">
    <property type="entry name" value="flagell_FliJ"/>
    <property type="match status" value="1"/>
</dbReference>
<keyword evidence="9" id="KW-0472">Membrane</keyword>
<dbReference type="GO" id="GO:0071973">
    <property type="term" value="P:bacterial-type flagellum-dependent cell motility"/>
    <property type="evidence" value="ECO:0007669"/>
    <property type="project" value="InterPro"/>
</dbReference>
<evidence type="ECO:0000256" key="9">
    <source>
        <dbReference type="ARBA" id="ARBA00023136"/>
    </source>
</evidence>
<dbReference type="Proteomes" id="UP000449710">
    <property type="component" value="Unassembled WGS sequence"/>
</dbReference>
<keyword evidence="12" id="KW-0282">Flagellum</keyword>
<keyword evidence="6" id="KW-0145">Chemotaxis</keyword>
<evidence type="ECO:0000256" key="10">
    <source>
        <dbReference type="ARBA" id="ARBA00023225"/>
    </source>
</evidence>
<keyword evidence="8" id="KW-0653">Protein transport</keyword>
<dbReference type="InterPro" id="IPR012823">
    <property type="entry name" value="Flagell_FliJ"/>
</dbReference>
<dbReference type="GO" id="GO:0009288">
    <property type="term" value="C:bacterial-type flagellum"/>
    <property type="evidence" value="ECO:0007669"/>
    <property type="project" value="InterPro"/>
</dbReference>
<feature type="coiled-coil region" evidence="11">
    <location>
        <begin position="82"/>
        <end position="109"/>
    </location>
</feature>